<name>A0AA88Y9H7_PINIB</name>
<organism evidence="2 3">
    <name type="scientific">Pinctada imbricata</name>
    <name type="common">Atlantic pearl-oyster</name>
    <name type="synonym">Pinctada martensii</name>
    <dbReference type="NCBI Taxonomy" id="66713"/>
    <lineage>
        <taxon>Eukaryota</taxon>
        <taxon>Metazoa</taxon>
        <taxon>Spiralia</taxon>
        <taxon>Lophotrochozoa</taxon>
        <taxon>Mollusca</taxon>
        <taxon>Bivalvia</taxon>
        <taxon>Autobranchia</taxon>
        <taxon>Pteriomorphia</taxon>
        <taxon>Pterioida</taxon>
        <taxon>Pterioidea</taxon>
        <taxon>Pteriidae</taxon>
        <taxon>Pinctada</taxon>
    </lineage>
</organism>
<feature type="compositionally biased region" description="Basic residues" evidence="1">
    <location>
        <begin position="77"/>
        <end position="89"/>
    </location>
</feature>
<sequence length="96" mass="10982">MNELRAPEILSQRYNTHFVGLVRKVSRPVFGTPCCYSNNLACHPVKDMRGALKVKLQNALNQAILGSAEDRGIFVGGRRRNRKRRRNRNGRSQVYV</sequence>
<keyword evidence="3" id="KW-1185">Reference proteome</keyword>
<protein>
    <submittedName>
        <fullName evidence="2">Uncharacterized protein</fullName>
    </submittedName>
</protein>
<evidence type="ECO:0000313" key="3">
    <source>
        <dbReference type="Proteomes" id="UP001186944"/>
    </source>
</evidence>
<dbReference type="Proteomes" id="UP001186944">
    <property type="component" value="Unassembled WGS sequence"/>
</dbReference>
<evidence type="ECO:0000313" key="2">
    <source>
        <dbReference type="EMBL" id="KAK3100572.1"/>
    </source>
</evidence>
<proteinExistence type="predicted"/>
<accession>A0AA88Y9H7</accession>
<comment type="caution">
    <text evidence="2">The sequence shown here is derived from an EMBL/GenBank/DDBJ whole genome shotgun (WGS) entry which is preliminary data.</text>
</comment>
<evidence type="ECO:0000256" key="1">
    <source>
        <dbReference type="SAM" id="MobiDB-lite"/>
    </source>
</evidence>
<feature type="region of interest" description="Disordered" evidence="1">
    <location>
        <begin position="76"/>
        <end position="96"/>
    </location>
</feature>
<gene>
    <name evidence="2" type="ORF">FSP39_021999</name>
</gene>
<dbReference type="EMBL" id="VSWD01000006">
    <property type="protein sequence ID" value="KAK3100572.1"/>
    <property type="molecule type" value="Genomic_DNA"/>
</dbReference>
<reference evidence="2" key="1">
    <citation type="submission" date="2019-08" db="EMBL/GenBank/DDBJ databases">
        <title>The improved chromosome-level genome for the pearl oyster Pinctada fucata martensii using PacBio sequencing and Hi-C.</title>
        <authorList>
            <person name="Zheng Z."/>
        </authorList>
    </citation>
    <scope>NUCLEOTIDE SEQUENCE</scope>
    <source>
        <strain evidence="2">ZZ-2019</strain>
        <tissue evidence="2">Adductor muscle</tissue>
    </source>
</reference>
<dbReference type="AlphaFoldDB" id="A0AA88Y9H7"/>